<accession>A0A9P6Y6B3</accession>
<organism evidence="1 2">
    <name type="scientific">Rhizopus oryzae</name>
    <name type="common">Mucormycosis agent</name>
    <name type="synonym">Rhizopus arrhizus var. delemar</name>
    <dbReference type="NCBI Taxonomy" id="64495"/>
    <lineage>
        <taxon>Eukaryota</taxon>
        <taxon>Fungi</taxon>
        <taxon>Fungi incertae sedis</taxon>
        <taxon>Mucoromycota</taxon>
        <taxon>Mucoromycotina</taxon>
        <taxon>Mucoromycetes</taxon>
        <taxon>Mucorales</taxon>
        <taxon>Mucorineae</taxon>
        <taxon>Rhizopodaceae</taxon>
        <taxon>Rhizopus</taxon>
    </lineage>
</organism>
<name>A0A9P6Y6B3_RHIOR</name>
<dbReference type="OMA" id="DDINHTD"/>
<comment type="caution">
    <text evidence="1">The sequence shown here is derived from an EMBL/GenBank/DDBJ whole genome shotgun (WGS) entry which is preliminary data.</text>
</comment>
<evidence type="ECO:0000313" key="2">
    <source>
        <dbReference type="Proteomes" id="UP000717996"/>
    </source>
</evidence>
<reference evidence="1" key="1">
    <citation type="journal article" date="2020" name="Microb. Genom.">
        <title>Genetic diversity of clinical and environmental Mucorales isolates obtained from an investigation of mucormycosis cases among solid organ transplant recipients.</title>
        <authorList>
            <person name="Nguyen M.H."/>
            <person name="Kaul D."/>
            <person name="Muto C."/>
            <person name="Cheng S.J."/>
            <person name="Richter R.A."/>
            <person name="Bruno V.M."/>
            <person name="Liu G."/>
            <person name="Beyhan S."/>
            <person name="Sundermann A.J."/>
            <person name="Mounaud S."/>
            <person name="Pasculle A.W."/>
            <person name="Nierman W.C."/>
            <person name="Driscoll E."/>
            <person name="Cumbie R."/>
            <person name="Clancy C.J."/>
            <person name="Dupont C.L."/>
        </authorList>
    </citation>
    <scope>NUCLEOTIDE SEQUENCE</scope>
    <source>
        <strain evidence="1">GL16</strain>
    </source>
</reference>
<evidence type="ECO:0000313" key="1">
    <source>
        <dbReference type="EMBL" id="KAG1540320.1"/>
    </source>
</evidence>
<protein>
    <submittedName>
        <fullName evidence="1">Uncharacterized protein</fullName>
    </submittedName>
</protein>
<proteinExistence type="predicted"/>
<gene>
    <name evidence="1" type="ORF">G6F51_008592</name>
</gene>
<dbReference type="EMBL" id="JAANIT010001433">
    <property type="protein sequence ID" value="KAG1540320.1"/>
    <property type="molecule type" value="Genomic_DNA"/>
</dbReference>
<sequence length="142" mass="16607">MNYHYQSYTKANNDETTTTVVVHEISETEASRLLLEEKSYYEILDEDRLTEHDFVSLMNSNDIESDNESDIEQRWFPSLLKNSVIQFLDDKEEEDDGDTIITDAVNEMVIEEDEDEAYLIIDNENTTETNQGSIPIDVYHFH</sequence>
<dbReference type="OrthoDB" id="2264988at2759"/>
<dbReference type="Proteomes" id="UP000717996">
    <property type="component" value="Unassembled WGS sequence"/>
</dbReference>
<dbReference type="AlphaFoldDB" id="A0A9P6Y6B3"/>